<dbReference type="PROSITE" id="PS50237">
    <property type="entry name" value="HECT"/>
    <property type="match status" value="1"/>
</dbReference>
<dbReference type="Pfam" id="PF00632">
    <property type="entry name" value="HECT"/>
    <property type="match status" value="1"/>
</dbReference>
<organism evidence="8 9">
    <name type="scientific">Heligmosomoides polygyrus</name>
    <name type="common">Parasitic roundworm</name>
    <dbReference type="NCBI Taxonomy" id="6339"/>
    <lineage>
        <taxon>Eukaryota</taxon>
        <taxon>Metazoa</taxon>
        <taxon>Ecdysozoa</taxon>
        <taxon>Nematoda</taxon>
        <taxon>Chromadorea</taxon>
        <taxon>Rhabditida</taxon>
        <taxon>Rhabditina</taxon>
        <taxon>Rhabditomorpha</taxon>
        <taxon>Strongyloidea</taxon>
        <taxon>Heligmosomidae</taxon>
        <taxon>Heligmosomoides</taxon>
    </lineage>
</organism>
<evidence type="ECO:0000313" key="8">
    <source>
        <dbReference type="Proteomes" id="UP000050761"/>
    </source>
</evidence>
<dbReference type="InterPro" id="IPR044611">
    <property type="entry name" value="E3A/B/C-like"/>
</dbReference>
<dbReference type="OrthoDB" id="5981550at2759"/>
<reference evidence="9" key="2">
    <citation type="submission" date="2019-09" db="UniProtKB">
        <authorList>
            <consortium name="WormBaseParasite"/>
        </authorList>
    </citation>
    <scope>IDENTIFICATION</scope>
</reference>
<dbReference type="SMART" id="SM00119">
    <property type="entry name" value="HECTc"/>
    <property type="match status" value="1"/>
</dbReference>
<dbReference type="EC" id="2.3.2.26" evidence="2"/>
<accession>A0A3P7XNK1</accession>
<keyword evidence="4 5" id="KW-0833">Ubl conjugation pathway</keyword>
<dbReference type="SUPFAM" id="SSF56204">
    <property type="entry name" value="Hect, E3 ligase catalytic domain"/>
    <property type="match status" value="1"/>
</dbReference>
<keyword evidence="8" id="KW-1185">Reference proteome</keyword>
<evidence type="ECO:0000256" key="5">
    <source>
        <dbReference type="PROSITE-ProRule" id="PRU00104"/>
    </source>
</evidence>
<dbReference type="PANTHER" id="PTHR45700:SF8">
    <property type="entry name" value="HECT-TYPE E3 UBIQUITIN TRANSFERASE"/>
    <property type="match status" value="1"/>
</dbReference>
<dbReference type="InterPro" id="IPR035983">
    <property type="entry name" value="Hect_E3_ubiquitin_ligase"/>
</dbReference>
<proteinExistence type="predicted"/>
<evidence type="ECO:0000256" key="3">
    <source>
        <dbReference type="ARBA" id="ARBA00022679"/>
    </source>
</evidence>
<dbReference type="InterPro" id="IPR000569">
    <property type="entry name" value="HECT_dom"/>
</dbReference>
<reference evidence="7 8" key="1">
    <citation type="submission" date="2018-11" db="EMBL/GenBank/DDBJ databases">
        <authorList>
            <consortium name="Pathogen Informatics"/>
        </authorList>
    </citation>
    <scope>NUCLEOTIDE SEQUENCE [LARGE SCALE GENOMIC DNA]</scope>
</reference>
<name>A0A183FDT9_HELPZ</name>
<accession>A0A183FDT9</accession>
<dbReference type="GO" id="GO:0000209">
    <property type="term" value="P:protein polyubiquitination"/>
    <property type="evidence" value="ECO:0007669"/>
    <property type="project" value="InterPro"/>
</dbReference>
<feature type="active site" description="Glycyl thioester intermediate" evidence="5">
    <location>
        <position position="209"/>
    </location>
</feature>
<comment type="catalytic activity">
    <reaction evidence="1">
        <text>S-ubiquitinyl-[E2 ubiquitin-conjugating enzyme]-L-cysteine + [acceptor protein]-L-lysine = [E2 ubiquitin-conjugating enzyme]-L-cysteine + N(6)-ubiquitinyl-[acceptor protein]-L-lysine.</text>
        <dbReference type="EC" id="2.3.2.26"/>
    </reaction>
</comment>
<dbReference type="FunFam" id="3.30.2410.10:FF:000003">
    <property type="entry name" value="probable E3 ubiquitin-protein ligase HERC4 isoform X1"/>
    <property type="match status" value="1"/>
</dbReference>
<keyword evidence="3" id="KW-0808">Transferase</keyword>
<dbReference type="PANTHER" id="PTHR45700">
    <property type="entry name" value="UBIQUITIN-PROTEIN LIGASE E3C"/>
    <property type="match status" value="1"/>
</dbReference>
<dbReference type="Proteomes" id="UP000050761">
    <property type="component" value="Unassembled WGS sequence"/>
</dbReference>
<dbReference type="EMBL" id="UZAH01025316">
    <property type="protein sequence ID" value="VDO61287.1"/>
    <property type="molecule type" value="Genomic_DNA"/>
</dbReference>
<evidence type="ECO:0000256" key="1">
    <source>
        <dbReference type="ARBA" id="ARBA00000885"/>
    </source>
</evidence>
<protein>
    <recommendedName>
        <fullName evidence="2">HECT-type E3 ubiquitin transferase</fullName>
        <ecNumber evidence="2">2.3.2.26</ecNumber>
    </recommendedName>
</protein>
<evidence type="ECO:0000256" key="4">
    <source>
        <dbReference type="ARBA" id="ARBA00022786"/>
    </source>
</evidence>
<feature type="domain" description="HECT" evidence="6">
    <location>
        <begin position="143"/>
        <end position="241"/>
    </location>
</feature>
<sequence length="241" mass="26110">MAPSERNGDNDGDDDLQLEMTTTGAHTERGNAAGLRGKSPCGVCLCAGVVCNWSRPALSIVVVVVVGSAQPRLSPAQLTHASCEPPAAGAMFSPPIIQLSANRVVLLPYSEAQPNQAAVSVLGEAETVVEDELMDFAAWKVVEYKGEYHANHPTILAFWEAFFELTLEEKKQFLQFLMGSTRLPVGGMSSLHMFVQPTAPEVLPVAHTCFNLLDLPNIADSKELLRRLRISIQHTQGFTLV</sequence>
<evidence type="ECO:0000313" key="9">
    <source>
        <dbReference type="WBParaSite" id="HPBE_0000445301-mRNA-1"/>
    </source>
</evidence>
<evidence type="ECO:0000256" key="2">
    <source>
        <dbReference type="ARBA" id="ARBA00012485"/>
    </source>
</evidence>
<dbReference type="AlphaFoldDB" id="A0A183FDT9"/>
<dbReference type="GO" id="GO:0061630">
    <property type="term" value="F:ubiquitin protein ligase activity"/>
    <property type="evidence" value="ECO:0007669"/>
    <property type="project" value="UniProtKB-EC"/>
</dbReference>
<evidence type="ECO:0000259" key="6">
    <source>
        <dbReference type="PROSITE" id="PS50237"/>
    </source>
</evidence>
<evidence type="ECO:0000313" key="7">
    <source>
        <dbReference type="EMBL" id="VDO61287.1"/>
    </source>
</evidence>
<dbReference type="WBParaSite" id="HPBE_0000445301-mRNA-1">
    <property type="protein sequence ID" value="HPBE_0000445301-mRNA-1"/>
    <property type="gene ID" value="HPBE_0000445301"/>
</dbReference>
<dbReference type="Gene3D" id="3.30.2410.10">
    <property type="entry name" value="Hect, E3 ligase catalytic domain"/>
    <property type="match status" value="1"/>
</dbReference>
<gene>
    <name evidence="7" type="ORF">HPBE_LOCUS4454</name>
</gene>